<evidence type="ECO:0000259" key="6">
    <source>
        <dbReference type="Pfam" id="PF04932"/>
    </source>
</evidence>
<dbReference type="EMBL" id="MHLZ01000007">
    <property type="protein sequence ID" value="OGZ20244.1"/>
    <property type="molecule type" value="Genomic_DNA"/>
</dbReference>
<reference evidence="7 8" key="1">
    <citation type="journal article" date="2016" name="Nat. Commun.">
        <title>Thousands of microbial genomes shed light on interconnected biogeochemical processes in an aquifer system.</title>
        <authorList>
            <person name="Anantharaman K."/>
            <person name="Brown C.T."/>
            <person name="Hug L.A."/>
            <person name="Sharon I."/>
            <person name="Castelle C.J."/>
            <person name="Probst A.J."/>
            <person name="Thomas B.C."/>
            <person name="Singh A."/>
            <person name="Wilkins M.J."/>
            <person name="Karaoz U."/>
            <person name="Brodie E.L."/>
            <person name="Williams K.H."/>
            <person name="Hubbard S.S."/>
            <person name="Banfield J.F."/>
        </authorList>
    </citation>
    <scope>NUCLEOTIDE SEQUENCE [LARGE SCALE GENOMIC DNA]</scope>
</reference>
<feature type="transmembrane region" description="Helical" evidence="5">
    <location>
        <begin position="228"/>
        <end position="245"/>
    </location>
</feature>
<comment type="caution">
    <text evidence="7">The sequence shown here is derived from an EMBL/GenBank/DDBJ whole genome shotgun (WGS) entry which is preliminary data.</text>
</comment>
<feature type="transmembrane region" description="Helical" evidence="5">
    <location>
        <begin position="133"/>
        <end position="156"/>
    </location>
</feature>
<dbReference type="InterPro" id="IPR051533">
    <property type="entry name" value="WaaL-like"/>
</dbReference>
<evidence type="ECO:0000256" key="3">
    <source>
        <dbReference type="ARBA" id="ARBA00022989"/>
    </source>
</evidence>
<feature type="transmembrane region" description="Helical" evidence="5">
    <location>
        <begin position="418"/>
        <end position="435"/>
    </location>
</feature>
<feature type="transmembrane region" description="Helical" evidence="5">
    <location>
        <begin position="39"/>
        <end position="58"/>
    </location>
</feature>
<comment type="subcellular location">
    <subcellularLocation>
        <location evidence="1">Membrane</location>
        <topology evidence="1">Multi-pass membrane protein</topology>
    </subcellularLocation>
</comment>
<feature type="transmembrane region" description="Helical" evidence="5">
    <location>
        <begin position="447"/>
        <end position="468"/>
    </location>
</feature>
<dbReference type="Pfam" id="PF04932">
    <property type="entry name" value="Wzy_C"/>
    <property type="match status" value="1"/>
</dbReference>
<feature type="transmembrane region" description="Helical" evidence="5">
    <location>
        <begin position="257"/>
        <end position="274"/>
    </location>
</feature>
<feature type="transmembrane region" description="Helical" evidence="5">
    <location>
        <begin position="12"/>
        <end position="33"/>
    </location>
</feature>
<dbReference type="Proteomes" id="UP000177360">
    <property type="component" value="Unassembled WGS sequence"/>
</dbReference>
<evidence type="ECO:0000256" key="1">
    <source>
        <dbReference type="ARBA" id="ARBA00004141"/>
    </source>
</evidence>
<name>A0A1G2E315_9BACT</name>
<evidence type="ECO:0000256" key="2">
    <source>
        <dbReference type="ARBA" id="ARBA00022692"/>
    </source>
</evidence>
<protein>
    <recommendedName>
        <fullName evidence="6">O-antigen ligase-related domain-containing protein</fullName>
    </recommendedName>
</protein>
<feature type="domain" description="O-antigen ligase-related" evidence="6">
    <location>
        <begin position="212"/>
        <end position="373"/>
    </location>
</feature>
<dbReference type="PANTHER" id="PTHR37422">
    <property type="entry name" value="TEICHURONIC ACID BIOSYNTHESIS PROTEIN TUAE"/>
    <property type="match status" value="1"/>
</dbReference>
<sequence>MKYEATLLKWIKWGVILTIFMPLVLGPFGITLSNWPKAVFFRILVEIIFILYLLLVYINQKYLPGFSFLIWANIIFFGILFLSALLGVNFYRSFFGDLYRAEGLVLHLHFLVFLIIVVAVFSKINDWTKFLKITVIVGALSSFAGILQKIGTLPFYKSNPFSFYGVALPHRISGTWTNPDFFAPYIVLNIFLVFYLYTLEKNKRWKNILIFISALNILSLILSETRASWIGFGAGVIFFFAVQLSRLSFFSLKAKKAVLAGFLFLSIAGLFFTLNQEGFFLSENRLIKKVSTLFDVNSILYSGRLAGWKIAISAWRDRPILGWGPESYSFLFDKYFREEYLDYIPESIFFDRPHNKVLEIMATNGTIGILAYIGLFSAIFYCLIKNYRKNPAGNLFLMALFISYFVQNLFIFDTIGTYFIFFLAMGFINNFYFNKPERRPAEKRGNYLLKAIIIFPLIAVSILTIYSLNLKPTIACMDFVKGVYNLEAKDYEKTISYFYKGVGRATLLNNDFKKEFIERTLLLLNNNTLPQGLSERMIKILSGLKASVEKSLEIPDRRQITYYKMLAIINEKEYLISGDENNLKEMERILNEAVNFNKEKAAPYQMLGVLRIYQKNFQESDYFFQKYFDLSGRDRISIWKQMGVVYSRADEKDKAAENFKKYLIGELTVIRVNKTYSRQDLQRIFSFSADLIKFHIENFNDREEPKEILVRLIDAFPEYENWINANIGILI</sequence>
<feature type="transmembrane region" description="Helical" evidence="5">
    <location>
        <begin position="103"/>
        <end position="121"/>
    </location>
</feature>
<feature type="transmembrane region" description="Helical" evidence="5">
    <location>
        <begin position="395"/>
        <end position="412"/>
    </location>
</feature>
<organism evidence="7 8">
    <name type="scientific">Candidatus Nealsonbacteria bacterium RIFCSPHIGHO2_01_FULL_38_55</name>
    <dbReference type="NCBI Taxonomy" id="1801664"/>
    <lineage>
        <taxon>Bacteria</taxon>
        <taxon>Candidatus Nealsoniibacteriota</taxon>
    </lineage>
</organism>
<evidence type="ECO:0000313" key="7">
    <source>
        <dbReference type="EMBL" id="OGZ20244.1"/>
    </source>
</evidence>
<dbReference type="Gene3D" id="1.25.40.10">
    <property type="entry name" value="Tetratricopeptide repeat domain"/>
    <property type="match status" value="1"/>
</dbReference>
<dbReference type="InterPro" id="IPR011990">
    <property type="entry name" value="TPR-like_helical_dom_sf"/>
</dbReference>
<feature type="transmembrane region" description="Helical" evidence="5">
    <location>
        <begin position="181"/>
        <end position="198"/>
    </location>
</feature>
<feature type="transmembrane region" description="Helical" evidence="5">
    <location>
        <begin position="205"/>
        <end position="222"/>
    </location>
</feature>
<feature type="transmembrane region" description="Helical" evidence="5">
    <location>
        <begin position="70"/>
        <end position="91"/>
    </location>
</feature>
<dbReference type="AlphaFoldDB" id="A0A1G2E315"/>
<gene>
    <name evidence="7" type="ORF">A2626_03260</name>
</gene>
<evidence type="ECO:0000313" key="8">
    <source>
        <dbReference type="Proteomes" id="UP000177360"/>
    </source>
</evidence>
<keyword evidence="2 5" id="KW-0812">Transmembrane</keyword>
<evidence type="ECO:0000256" key="4">
    <source>
        <dbReference type="ARBA" id="ARBA00023136"/>
    </source>
</evidence>
<dbReference type="SUPFAM" id="SSF48452">
    <property type="entry name" value="TPR-like"/>
    <property type="match status" value="1"/>
</dbReference>
<dbReference type="InterPro" id="IPR007016">
    <property type="entry name" value="O-antigen_ligase-rel_domated"/>
</dbReference>
<keyword evidence="4 5" id="KW-0472">Membrane</keyword>
<dbReference type="PANTHER" id="PTHR37422:SF13">
    <property type="entry name" value="LIPOPOLYSACCHARIDE BIOSYNTHESIS PROTEIN PA4999-RELATED"/>
    <property type="match status" value="1"/>
</dbReference>
<accession>A0A1G2E315</accession>
<keyword evidence="3 5" id="KW-1133">Transmembrane helix</keyword>
<proteinExistence type="predicted"/>
<feature type="transmembrane region" description="Helical" evidence="5">
    <location>
        <begin position="360"/>
        <end position="383"/>
    </location>
</feature>
<dbReference type="GO" id="GO:0016020">
    <property type="term" value="C:membrane"/>
    <property type="evidence" value="ECO:0007669"/>
    <property type="project" value="UniProtKB-SubCell"/>
</dbReference>
<evidence type="ECO:0000256" key="5">
    <source>
        <dbReference type="SAM" id="Phobius"/>
    </source>
</evidence>